<dbReference type="Proteomes" id="UP001642464">
    <property type="component" value="Unassembled WGS sequence"/>
</dbReference>
<dbReference type="CDD" id="cd04301">
    <property type="entry name" value="NAT_SF"/>
    <property type="match status" value="1"/>
</dbReference>
<reference evidence="2 3" key="1">
    <citation type="submission" date="2024-02" db="EMBL/GenBank/DDBJ databases">
        <authorList>
            <person name="Chen Y."/>
            <person name="Shah S."/>
            <person name="Dougan E. K."/>
            <person name="Thang M."/>
            <person name="Chan C."/>
        </authorList>
    </citation>
    <scope>NUCLEOTIDE SEQUENCE [LARGE SCALE GENOMIC DNA]</scope>
</reference>
<dbReference type="Gene3D" id="3.40.630.30">
    <property type="match status" value="1"/>
</dbReference>
<comment type="caution">
    <text evidence="2">The sequence shown here is derived from an EMBL/GenBank/DDBJ whole genome shotgun (WGS) entry which is preliminary data.</text>
</comment>
<accession>A0ABP0NE42</accession>
<dbReference type="InterPro" id="IPR016181">
    <property type="entry name" value="Acyl_CoA_acyltransferase"/>
</dbReference>
<sequence length="260" mass="28518">MELPCMSLSSIRNLRGSQVLAPSSSYATPKDVRGLDGRLRGCTQRSTVLLLVASQAIHRRRGFMRRLAKDASDLSDGCNSTPSRGKLIMQDLWKKARQDIERRETPGWEAELASRFQASSGLQDFEVKEAIGVDEVWGASQLLTDGDGYEESGSQSDANPFLGLGLMRAYSAVSADAPLTAIAMSGEGVIGMAQVKKDGYVQNLVVKPSSRRKGVASQIICWCATQSRRRGATQLWMHVFAIYLPEYQSNRKVQGNEEQG</sequence>
<dbReference type="PROSITE" id="PS51186">
    <property type="entry name" value="GNAT"/>
    <property type="match status" value="1"/>
</dbReference>
<dbReference type="InterPro" id="IPR000182">
    <property type="entry name" value="GNAT_dom"/>
</dbReference>
<evidence type="ECO:0000313" key="3">
    <source>
        <dbReference type="Proteomes" id="UP001642464"/>
    </source>
</evidence>
<evidence type="ECO:0000313" key="2">
    <source>
        <dbReference type="EMBL" id="CAK9062055.1"/>
    </source>
</evidence>
<feature type="domain" description="N-acetyltransferase" evidence="1">
    <location>
        <begin position="134"/>
        <end position="260"/>
    </location>
</feature>
<keyword evidence="3" id="KW-1185">Reference proteome</keyword>
<organism evidence="2 3">
    <name type="scientific">Durusdinium trenchii</name>
    <dbReference type="NCBI Taxonomy" id="1381693"/>
    <lineage>
        <taxon>Eukaryota</taxon>
        <taxon>Sar</taxon>
        <taxon>Alveolata</taxon>
        <taxon>Dinophyceae</taxon>
        <taxon>Suessiales</taxon>
        <taxon>Symbiodiniaceae</taxon>
        <taxon>Durusdinium</taxon>
    </lineage>
</organism>
<protein>
    <recommendedName>
        <fullName evidence="1">N-acetyltransferase domain-containing protein</fullName>
    </recommendedName>
</protein>
<dbReference type="Pfam" id="PF00583">
    <property type="entry name" value="Acetyltransf_1"/>
    <property type="match status" value="1"/>
</dbReference>
<evidence type="ECO:0000259" key="1">
    <source>
        <dbReference type="PROSITE" id="PS51186"/>
    </source>
</evidence>
<dbReference type="SUPFAM" id="SSF55729">
    <property type="entry name" value="Acyl-CoA N-acyltransferases (Nat)"/>
    <property type="match status" value="1"/>
</dbReference>
<dbReference type="EMBL" id="CAXAMM010028025">
    <property type="protein sequence ID" value="CAK9062055.1"/>
    <property type="molecule type" value="Genomic_DNA"/>
</dbReference>
<name>A0ABP0NE42_9DINO</name>
<gene>
    <name evidence="2" type="ORF">SCF082_LOCUS32404</name>
</gene>
<proteinExistence type="predicted"/>